<dbReference type="Proteomes" id="UP000295794">
    <property type="component" value="Unassembled WGS sequence"/>
</dbReference>
<evidence type="ECO:0000313" key="2">
    <source>
        <dbReference type="EMBL" id="TCU88493.1"/>
    </source>
</evidence>
<sequence>MPNEAKKVFITCKNNPSLAEKTAKEIRSDPGVTKRMVEEINANKKELKI</sequence>
<name>A0A377Q845_9NEIS</name>
<reference evidence="1 3" key="1">
    <citation type="submission" date="2018-06" db="EMBL/GenBank/DDBJ databases">
        <authorList>
            <consortium name="Pathogen Informatics"/>
            <person name="Doyle S."/>
        </authorList>
    </citation>
    <scope>NUCLEOTIDE SEQUENCE [LARGE SCALE GENOMIC DNA]</scope>
    <source>
        <strain evidence="1 3">NCTC11159</strain>
    </source>
</reference>
<protein>
    <submittedName>
        <fullName evidence="1">Uncharacterized protein</fullName>
    </submittedName>
</protein>
<dbReference type="AlphaFoldDB" id="A0A377Q845"/>
<gene>
    <name evidence="2" type="ORF">EV682_10376</name>
    <name evidence="1" type="ORF">NCTC11159_02509</name>
</gene>
<organism evidence="1 3">
    <name type="scientific">Iodobacter fluviatilis</name>
    <dbReference type="NCBI Taxonomy" id="537"/>
    <lineage>
        <taxon>Bacteria</taxon>
        <taxon>Pseudomonadati</taxon>
        <taxon>Pseudomonadota</taxon>
        <taxon>Betaproteobacteria</taxon>
        <taxon>Neisseriales</taxon>
        <taxon>Chitinibacteraceae</taxon>
        <taxon>Iodobacter</taxon>
    </lineage>
</organism>
<dbReference type="EMBL" id="SMBT01000003">
    <property type="protein sequence ID" value="TCU88493.1"/>
    <property type="molecule type" value="Genomic_DNA"/>
</dbReference>
<evidence type="ECO:0000313" key="1">
    <source>
        <dbReference type="EMBL" id="STQ91436.1"/>
    </source>
</evidence>
<proteinExistence type="predicted"/>
<dbReference type="EMBL" id="UGHR01000001">
    <property type="protein sequence ID" value="STQ91436.1"/>
    <property type="molecule type" value="Genomic_DNA"/>
</dbReference>
<dbReference type="Proteomes" id="UP000255108">
    <property type="component" value="Unassembled WGS sequence"/>
</dbReference>
<evidence type="ECO:0000313" key="3">
    <source>
        <dbReference type="Proteomes" id="UP000255108"/>
    </source>
</evidence>
<dbReference type="RefSeq" id="WP_165928635.1">
    <property type="nucleotide sequence ID" value="NZ_CAWOLO010000003.1"/>
</dbReference>
<accession>A0A377Q845</accession>
<keyword evidence="4" id="KW-1185">Reference proteome</keyword>
<reference evidence="2 4" key="2">
    <citation type="submission" date="2019-03" db="EMBL/GenBank/DDBJ databases">
        <title>Genomic Encyclopedia of Type Strains, Phase IV (KMG-IV): sequencing the most valuable type-strain genomes for metagenomic binning, comparative biology and taxonomic classification.</title>
        <authorList>
            <person name="Goeker M."/>
        </authorList>
    </citation>
    <scope>NUCLEOTIDE SEQUENCE [LARGE SCALE GENOMIC DNA]</scope>
    <source>
        <strain evidence="2 4">DSM 3764</strain>
    </source>
</reference>
<evidence type="ECO:0000313" key="4">
    <source>
        <dbReference type="Proteomes" id="UP000295794"/>
    </source>
</evidence>